<accession>A0ABU6GDG9</accession>
<protein>
    <submittedName>
        <fullName evidence="2">Sigma factor-like helix-turn-helix DNA-binding protein</fullName>
    </submittedName>
</protein>
<feature type="domain" description="RNA polymerase sigma factor 70 region 4 type 2" evidence="1">
    <location>
        <begin position="183"/>
        <end position="235"/>
    </location>
</feature>
<dbReference type="NCBIfam" id="NF005385">
    <property type="entry name" value="PRK06930.1"/>
    <property type="match status" value="1"/>
</dbReference>
<dbReference type="SUPFAM" id="SSF88659">
    <property type="entry name" value="Sigma3 and sigma4 domains of RNA polymerase sigma factors"/>
    <property type="match status" value="1"/>
</dbReference>
<organism evidence="2 3">
    <name type="scientific">Paenibacillus alba</name>
    <dbReference type="NCBI Taxonomy" id="1197127"/>
    <lineage>
        <taxon>Bacteria</taxon>
        <taxon>Bacillati</taxon>
        <taxon>Bacillota</taxon>
        <taxon>Bacilli</taxon>
        <taxon>Bacillales</taxon>
        <taxon>Paenibacillaceae</taxon>
        <taxon>Paenibacillus</taxon>
    </lineage>
</organism>
<dbReference type="InterPro" id="IPR013324">
    <property type="entry name" value="RNA_pol_sigma_r3/r4-like"/>
</dbReference>
<comment type="caution">
    <text evidence="2">The sequence shown here is derived from an EMBL/GenBank/DDBJ whole genome shotgun (WGS) entry which is preliminary data.</text>
</comment>
<dbReference type="RefSeq" id="WP_326076424.1">
    <property type="nucleotide sequence ID" value="NZ_JARLKY010000117.1"/>
</dbReference>
<evidence type="ECO:0000313" key="3">
    <source>
        <dbReference type="Proteomes" id="UP001338137"/>
    </source>
</evidence>
<dbReference type="EMBL" id="JARLKY010000117">
    <property type="protein sequence ID" value="MEC0232278.1"/>
    <property type="molecule type" value="Genomic_DNA"/>
</dbReference>
<dbReference type="CDD" id="cd06171">
    <property type="entry name" value="Sigma70_r4"/>
    <property type="match status" value="1"/>
</dbReference>
<proteinExistence type="predicted"/>
<dbReference type="Pfam" id="PF08281">
    <property type="entry name" value="Sigma70_r4_2"/>
    <property type="match status" value="1"/>
</dbReference>
<evidence type="ECO:0000313" key="2">
    <source>
        <dbReference type="EMBL" id="MEC0232278.1"/>
    </source>
</evidence>
<name>A0ABU6GDG9_9BACL</name>
<evidence type="ECO:0000259" key="1">
    <source>
        <dbReference type="Pfam" id="PF08281"/>
    </source>
</evidence>
<dbReference type="Proteomes" id="UP001338137">
    <property type="component" value="Unassembled WGS sequence"/>
</dbReference>
<dbReference type="InterPro" id="IPR036388">
    <property type="entry name" value="WH-like_DNA-bd_sf"/>
</dbReference>
<gene>
    <name evidence="2" type="ORF">P4I72_34780</name>
</gene>
<reference evidence="2 3" key="1">
    <citation type="submission" date="2023-03" db="EMBL/GenBank/DDBJ databases">
        <title>Bacillus Genome Sequencing.</title>
        <authorList>
            <person name="Dunlap C."/>
        </authorList>
    </citation>
    <scope>NUCLEOTIDE SEQUENCE [LARGE SCALE GENOMIC DNA]</scope>
    <source>
        <strain evidence="2 3">BD-533</strain>
    </source>
</reference>
<dbReference type="InterPro" id="IPR013249">
    <property type="entry name" value="RNA_pol_sigma70_r4_t2"/>
</dbReference>
<sequence length="243" mass="27859">MMNQQMEGFQAFATLNNFFALTPCKKPTREQAETAVLALCQLYGAESEEAILKQPDKELVQQFLETRDQIMKCLIEDENRTPWLASIHDLKHAYGETHQVLLNAKRKADKTGNQACKKMINEMISDVDYAIEWMDTARRPGNKRGIERRSAYQRMKLVDPHLLQTMNISADDMYASAIGDAQREQLDKAMDLLSERERACYMMAYGEGFSRSYIADLLGVTKDSVKVYLARAQKKFAIEKQLL</sequence>
<keyword evidence="3" id="KW-1185">Reference proteome</keyword>
<dbReference type="Gene3D" id="1.10.10.10">
    <property type="entry name" value="Winged helix-like DNA-binding domain superfamily/Winged helix DNA-binding domain"/>
    <property type="match status" value="1"/>
</dbReference>